<dbReference type="Proteomes" id="UP001203338">
    <property type="component" value="Unassembled WGS sequence"/>
</dbReference>
<gene>
    <name evidence="1" type="ORF">M3P05_11965</name>
</gene>
<evidence type="ECO:0000313" key="2">
    <source>
        <dbReference type="Proteomes" id="UP001203338"/>
    </source>
</evidence>
<name>A0ABT0PI05_9GAMM</name>
<evidence type="ECO:0000313" key="1">
    <source>
        <dbReference type="EMBL" id="MCL6270641.1"/>
    </source>
</evidence>
<sequence length="314" mass="35864">MDMSNKACINKRNYFLTIVLFVISISFPPVVTAESEENTNVIVLNIGENITVDRLKGEKVTVHRLIKVLNRVGRQLDSNINALSDNLENFDENFIDENIKGVSKVLFFSQRGVEVETVMEDGRKALENLKKTKDVIDHWTAVAAIPGESRVKFMEMLGKYPKDFYSYVSKILYKPGGRLDSYGDALTFLAMAIATYETWMIVEKTGNIDEYGQLIGYASLIVPSNNGIIAKSLHESELNYWPRGNEFKYYGYLNSSSKVHSYTIVRDKTPPYHLSLIKDRVRGKSFRSSYCGQERCTFPKQQKKRDIEKFETGL</sequence>
<dbReference type="EMBL" id="JAMFLX010000015">
    <property type="protein sequence ID" value="MCL6270641.1"/>
    <property type="molecule type" value="Genomic_DNA"/>
</dbReference>
<keyword evidence="2" id="KW-1185">Reference proteome</keyword>
<accession>A0ABT0PI05</accession>
<protein>
    <submittedName>
        <fullName evidence="1">Uncharacterized protein</fullName>
    </submittedName>
</protein>
<organism evidence="1 2">
    <name type="scientific">Parendozoicomonas callyspongiae</name>
    <dbReference type="NCBI Taxonomy" id="2942213"/>
    <lineage>
        <taxon>Bacteria</taxon>
        <taxon>Pseudomonadati</taxon>
        <taxon>Pseudomonadota</taxon>
        <taxon>Gammaproteobacteria</taxon>
        <taxon>Oceanospirillales</taxon>
        <taxon>Endozoicomonadaceae</taxon>
        <taxon>Parendozoicomonas</taxon>
    </lineage>
</organism>
<dbReference type="RefSeq" id="WP_249699897.1">
    <property type="nucleotide sequence ID" value="NZ_JAMFLX010000015.1"/>
</dbReference>
<comment type="caution">
    <text evidence="1">The sequence shown here is derived from an EMBL/GenBank/DDBJ whole genome shotgun (WGS) entry which is preliminary data.</text>
</comment>
<proteinExistence type="predicted"/>
<reference evidence="1 2" key="1">
    <citation type="submission" date="2022-05" db="EMBL/GenBank/DDBJ databases">
        <authorList>
            <person name="Park J.-S."/>
        </authorList>
    </citation>
    <scope>NUCLEOTIDE SEQUENCE [LARGE SCALE GENOMIC DNA]</scope>
    <source>
        <strain evidence="1 2">2012CJ34-2</strain>
    </source>
</reference>